<organism evidence="1 2">
    <name type="scientific">Duganella flavida</name>
    <dbReference type="NCBI Taxonomy" id="2692175"/>
    <lineage>
        <taxon>Bacteria</taxon>
        <taxon>Pseudomonadati</taxon>
        <taxon>Pseudomonadota</taxon>
        <taxon>Betaproteobacteria</taxon>
        <taxon>Burkholderiales</taxon>
        <taxon>Oxalobacteraceae</taxon>
        <taxon>Telluria group</taxon>
        <taxon>Duganella</taxon>
    </lineage>
</organism>
<name>A0A6L8K860_9BURK</name>
<reference evidence="1 2" key="1">
    <citation type="submission" date="2019-12" db="EMBL/GenBank/DDBJ databases">
        <title>Novel species isolated from a subtropical stream in China.</title>
        <authorList>
            <person name="Lu H."/>
        </authorList>
    </citation>
    <scope>NUCLEOTIDE SEQUENCE [LARGE SCALE GENOMIC DNA]</scope>
    <source>
        <strain evidence="1 2">FT135W</strain>
    </source>
</reference>
<accession>A0A6L8K860</accession>
<proteinExistence type="predicted"/>
<dbReference type="EMBL" id="WWCN01000006">
    <property type="protein sequence ID" value="MYM23215.1"/>
    <property type="molecule type" value="Genomic_DNA"/>
</dbReference>
<comment type="caution">
    <text evidence="1">The sequence shown here is derived from an EMBL/GenBank/DDBJ whole genome shotgun (WGS) entry which is preliminary data.</text>
</comment>
<protein>
    <submittedName>
        <fullName evidence="1">Uncharacterized protein</fullName>
    </submittedName>
</protein>
<dbReference type="AlphaFoldDB" id="A0A6L8K860"/>
<dbReference type="RefSeq" id="WP_161006709.1">
    <property type="nucleotide sequence ID" value="NZ_WWCN01000006.1"/>
</dbReference>
<sequence length="361" mass="40937">MKLHEQIELEALFCFNRFRFVRTIDIAAHCFSERAFNPAQQAAWRAINNLLERKYVLKYLSEHKQTFYAMTDAGARHLRLYDLDAIGSARRAAALTNPTHTLWINFVVLTCFSRGLQAFSERDIMRELSAGKGDVTNHQNRGLLEVTPVPMKAMSSVNHNESEKISEVTTDKVSLLPDAIATEDDGITWFEIDASMRGSARIARLVGLVRKVGEVIPSLAKIHQIPKEESRLKRVSVHTTNPAYLRRIRTRLMEVVKTTKDEVLTESAQNFRVLFIGNDTFEVHRAGDTPTGQADFCVGHIILQMLPTNLTNYKHVKGTEPESLGWFQGNHLPYRRPACFGTWVPCSPIFPLKLTEKSSSR</sequence>
<keyword evidence="2" id="KW-1185">Reference proteome</keyword>
<evidence type="ECO:0000313" key="1">
    <source>
        <dbReference type="EMBL" id="MYM23215.1"/>
    </source>
</evidence>
<dbReference type="Proteomes" id="UP000479335">
    <property type="component" value="Unassembled WGS sequence"/>
</dbReference>
<evidence type="ECO:0000313" key="2">
    <source>
        <dbReference type="Proteomes" id="UP000479335"/>
    </source>
</evidence>
<gene>
    <name evidence="1" type="ORF">GTP46_11215</name>
</gene>